<dbReference type="SUPFAM" id="SSF51206">
    <property type="entry name" value="cAMP-binding domain-like"/>
    <property type="match status" value="1"/>
</dbReference>
<proteinExistence type="predicted"/>
<dbReference type="InterPro" id="IPR014710">
    <property type="entry name" value="RmlC-like_jellyroll"/>
</dbReference>
<accession>A0ABN0RSC5</accession>
<gene>
    <name evidence="2" type="ORF">KLA_03382</name>
</gene>
<keyword evidence="3" id="KW-1185">Reference proteome</keyword>
<dbReference type="RefSeq" id="WP_013622350.1">
    <property type="nucleotide sequence ID" value="NZ_ARZX01000002.1"/>
</dbReference>
<evidence type="ECO:0000313" key="2">
    <source>
        <dbReference type="EMBL" id="EWH14838.1"/>
    </source>
</evidence>
<name>A0ABN0RSC5_9FLAO</name>
<comment type="caution">
    <text evidence="2">The sequence shown here is derived from an EMBL/GenBank/DDBJ whole genome shotgun (WGS) entry which is preliminary data.</text>
</comment>
<sequence length="197" mass="23134">MEQNFKTYLFDKMGVSTVAFKQLEPHIKTKKVLKGEQLLKAGDVCKHTFYVEKGVLRLYGLDENGKENILQFGTENWFVTDRDSVYFKEPSNYYIDALEDTTVILLDEDFVELVADLNPSFRKKNEKLLHNHIRHLNRRIHLLLGASAKTRYLEFIKLYPDVLLRVPQWMIASYLGITPESLSRIRKDLAKQNFTKY</sequence>
<dbReference type="InterPro" id="IPR000595">
    <property type="entry name" value="cNMP-bd_dom"/>
</dbReference>
<organism evidence="2 3">
    <name type="scientific">Cellulophaga geojensis KL-A</name>
    <dbReference type="NCBI Taxonomy" id="1328323"/>
    <lineage>
        <taxon>Bacteria</taxon>
        <taxon>Pseudomonadati</taxon>
        <taxon>Bacteroidota</taxon>
        <taxon>Flavobacteriia</taxon>
        <taxon>Flavobacteriales</taxon>
        <taxon>Flavobacteriaceae</taxon>
        <taxon>Cellulophaga</taxon>
    </lineage>
</organism>
<protein>
    <submittedName>
        <fullName evidence="2">Crp/Fnr family transcriptional regulator</fullName>
    </submittedName>
</protein>
<feature type="domain" description="Cyclic nucleotide-binding" evidence="1">
    <location>
        <begin position="30"/>
        <end position="110"/>
    </location>
</feature>
<evidence type="ECO:0000259" key="1">
    <source>
        <dbReference type="Pfam" id="PF00027"/>
    </source>
</evidence>
<reference evidence="2 3" key="1">
    <citation type="journal article" date="2014" name="Genome Announc.">
        <title>Draft Genome Sequence of the Carrageenan-Degrading Bacterium Cellulophaga sp. Strain KL-A, Isolated from Decaying Marine Algae.</title>
        <authorList>
            <person name="Shan D."/>
            <person name="Ying J."/>
            <person name="Li X."/>
            <person name="Gao Z."/>
            <person name="Wei G."/>
            <person name="Shao Z."/>
        </authorList>
    </citation>
    <scope>NUCLEOTIDE SEQUENCE [LARGE SCALE GENOMIC DNA]</scope>
    <source>
        <strain evidence="2 3">KL-A</strain>
    </source>
</reference>
<dbReference type="EMBL" id="ARZX01000002">
    <property type="protein sequence ID" value="EWH14838.1"/>
    <property type="molecule type" value="Genomic_DNA"/>
</dbReference>
<dbReference type="Proteomes" id="UP000019275">
    <property type="component" value="Unassembled WGS sequence"/>
</dbReference>
<evidence type="ECO:0000313" key="3">
    <source>
        <dbReference type="Proteomes" id="UP000019275"/>
    </source>
</evidence>
<dbReference type="Gene3D" id="1.10.10.10">
    <property type="entry name" value="Winged helix-like DNA-binding domain superfamily/Winged helix DNA-binding domain"/>
    <property type="match status" value="1"/>
</dbReference>
<dbReference type="Gene3D" id="2.60.120.10">
    <property type="entry name" value="Jelly Rolls"/>
    <property type="match status" value="1"/>
</dbReference>
<dbReference type="Pfam" id="PF00027">
    <property type="entry name" value="cNMP_binding"/>
    <property type="match status" value="1"/>
</dbReference>
<dbReference type="InterPro" id="IPR036388">
    <property type="entry name" value="WH-like_DNA-bd_sf"/>
</dbReference>
<dbReference type="CDD" id="cd00038">
    <property type="entry name" value="CAP_ED"/>
    <property type="match status" value="1"/>
</dbReference>
<dbReference type="InterPro" id="IPR018490">
    <property type="entry name" value="cNMP-bd_dom_sf"/>
</dbReference>